<sequence length="80" mass="9060">MDTLKEKIENYLMEEICESNVCRIVNCSILSNSPKLYQKCGNFLKNALENGTPISDLELIDKDLAVNLLKNVFCYVSKAL</sequence>
<evidence type="ECO:0000313" key="1">
    <source>
        <dbReference type="Proteomes" id="UP000887577"/>
    </source>
</evidence>
<name>A0A914YX13_9BILA</name>
<proteinExistence type="predicted"/>
<dbReference type="Gene3D" id="3.30.710.10">
    <property type="entry name" value="Potassium Channel Kv1.1, Chain A"/>
    <property type="match status" value="1"/>
</dbReference>
<evidence type="ECO:0000313" key="2">
    <source>
        <dbReference type="WBParaSite" id="PSU_v2.g5065.t1"/>
    </source>
</evidence>
<reference evidence="2" key="1">
    <citation type="submission" date="2022-11" db="UniProtKB">
        <authorList>
            <consortium name="WormBaseParasite"/>
        </authorList>
    </citation>
    <scope>IDENTIFICATION</scope>
</reference>
<dbReference type="AlphaFoldDB" id="A0A914YX13"/>
<dbReference type="WBParaSite" id="PSU_v2.g5065.t1">
    <property type="protein sequence ID" value="PSU_v2.g5065.t1"/>
    <property type="gene ID" value="PSU_v2.g5065"/>
</dbReference>
<organism evidence="1 2">
    <name type="scientific">Panagrolaimus superbus</name>
    <dbReference type="NCBI Taxonomy" id="310955"/>
    <lineage>
        <taxon>Eukaryota</taxon>
        <taxon>Metazoa</taxon>
        <taxon>Ecdysozoa</taxon>
        <taxon>Nematoda</taxon>
        <taxon>Chromadorea</taxon>
        <taxon>Rhabditida</taxon>
        <taxon>Tylenchina</taxon>
        <taxon>Panagrolaimomorpha</taxon>
        <taxon>Panagrolaimoidea</taxon>
        <taxon>Panagrolaimidae</taxon>
        <taxon>Panagrolaimus</taxon>
    </lineage>
</organism>
<dbReference type="Proteomes" id="UP000887577">
    <property type="component" value="Unplaced"/>
</dbReference>
<protein>
    <submittedName>
        <fullName evidence="2">Uncharacterized protein</fullName>
    </submittedName>
</protein>
<keyword evidence="1" id="KW-1185">Reference proteome</keyword>
<accession>A0A914YX13</accession>
<dbReference type="InterPro" id="IPR011333">
    <property type="entry name" value="SKP1/BTB/POZ_sf"/>
</dbReference>